<keyword evidence="2" id="KW-1003">Cell membrane</keyword>
<comment type="caution">
    <text evidence="9">The sequence shown here is derived from an EMBL/GenBank/DDBJ whole genome shotgun (WGS) entry which is preliminary data.</text>
</comment>
<dbReference type="AlphaFoldDB" id="A0A4Q0YFT2"/>
<organism evidence="9 10">
    <name type="scientific">Halarcobacter ebronensis</name>
    <dbReference type="NCBI Taxonomy" id="1462615"/>
    <lineage>
        <taxon>Bacteria</taxon>
        <taxon>Pseudomonadati</taxon>
        <taxon>Campylobacterota</taxon>
        <taxon>Epsilonproteobacteria</taxon>
        <taxon>Campylobacterales</taxon>
        <taxon>Arcobacteraceae</taxon>
        <taxon>Halarcobacter</taxon>
    </lineage>
</organism>
<evidence type="ECO:0000256" key="2">
    <source>
        <dbReference type="ARBA" id="ARBA00022475"/>
    </source>
</evidence>
<dbReference type="PANTHER" id="PTHR34390:SF2">
    <property type="entry name" value="SUCCINATE TRANSPORTER SUBUNIT YJJP-RELATED"/>
    <property type="match status" value="1"/>
</dbReference>
<evidence type="ECO:0000259" key="8">
    <source>
        <dbReference type="Pfam" id="PF06738"/>
    </source>
</evidence>
<evidence type="ECO:0000256" key="1">
    <source>
        <dbReference type="ARBA" id="ARBA00004651"/>
    </source>
</evidence>
<name>A0A4Q0YFT2_9BACT</name>
<keyword evidence="3 7" id="KW-0812">Transmembrane</keyword>
<keyword evidence="5 7" id="KW-0472">Membrane</keyword>
<evidence type="ECO:0000313" key="9">
    <source>
        <dbReference type="EMBL" id="RXJ69035.1"/>
    </source>
</evidence>
<evidence type="ECO:0000256" key="6">
    <source>
        <dbReference type="ARBA" id="ARBA00034125"/>
    </source>
</evidence>
<feature type="transmembrane region" description="Helical" evidence="7">
    <location>
        <begin position="146"/>
        <end position="165"/>
    </location>
</feature>
<reference evidence="9 10" key="1">
    <citation type="submission" date="2017-10" db="EMBL/GenBank/DDBJ databases">
        <title>Genomics of the genus Arcobacter.</title>
        <authorList>
            <person name="Perez-Cataluna A."/>
            <person name="Figueras M.J."/>
        </authorList>
    </citation>
    <scope>NUCLEOTIDE SEQUENCE [LARGE SCALE GENOMIC DNA]</scope>
    <source>
        <strain evidence="9 10">CECT 8993</strain>
    </source>
</reference>
<dbReference type="InterPro" id="IPR050539">
    <property type="entry name" value="ThrE_Dicarb/AminoAcid_Exp"/>
</dbReference>
<protein>
    <recommendedName>
        <fullName evidence="8">Threonine/serine exporter-like N-terminal domain-containing protein</fullName>
    </recommendedName>
</protein>
<dbReference type="Proteomes" id="UP000290172">
    <property type="component" value="Unassembled WGS sequence"/>
</dbReference>
<accession>A0A4Q0YFT2</accession>
<feature type="transmembrane region" description="Helical" evidence="7">
    <location>
        <begin position="121"/>
        <end position="137"/>
    </location>
</feature>
<keyword evidence="4 7" id="KW-1133">Transmembrane helix</keyword>
<dbReference type="InterPro" id="IPR010619">
    <property type="entry name" value="ThrE-like_N"/>
</dbReference>
<dbReference type="GO" id="GO:0015744">
    <property type="term" value="P:succinate transport"/>
    <property type="evidence" value="ECO:0007669"/>
    <property type="project" value="TreeGrafter"/>
</dbReference>
<evidence type="ECO:0000256" key="4">
    <source>
        <dbReference type="ARBA" id="ARBA00022989"/>
    </source>
</evidence>
<dbReference type="GO" id="GO:0005886">
    <property type="term" value="C:plasma membrane"/>
    <property type="evidence" value="ECO:0007669"/>
    <property type="project" value="UniProtKB-SubCell"/>
</dbReference>
<feature type="transmembrane region" description="Helical" evidence="7">
    <location>
        <begin position="211"/>
        <end position="232"/>
    </location>
</feature>
<dbReference type="PANTHER" id="PTHR34390">
    <property type="entry name" value="UPF0442 PROTEIN YJJB-RELATED"/>
    <property type="match status" value="1"/>
</dbReference>
<sequence length="237" mass="26119">MLEYGAESRLIETVAQRLGHVLGVDSVEVSLIPSAIVLTTLSNKKTQSSTTTRRAHHKPINMSIVCDVQKMCYKAEKENLDIDYMIKTMKEIEPNYYNSWLIVFMVGVSCASFAYLHGSDLMGIFITFFASAAAMFTRQVLARKKFVLIITFGVTAFVATFFAAMSQIFHLSSTPDIALSSSVLLLAPGFPFVNSVLDAVKGYLAMGWGRWMQAVLLTSATAVGIVLAFTLLNMEGW</sequence>
<feature type="transmembrane region" description="Helical" evidence="7">
    <location>
        <begin position="95"/>
        <end position="115"/>
    </location>
</feature>
<proteinExistence type="inferred from homology"/>
<dbReference type="EMBL" id="PDKJ01000004">
    <property type="protein sequence ID" value="RXJ69035.1"/>
    <property type="molecule type" value="Genomic_DNA"/>
</dbReference>
<dbReference type="Pfam" id="PF06738">
    <property type="entry name" value="ThrE"/>
    <property type="match status" value="1"/>
</dbReference>
<feature type="domain" description="Threonine/serine exporter-like N-terminal" evidence="8">
    <location>
        <begin position="1"/>
        <end position="231"/>
    </location>
</feature>
<evidence type="ECO:0000256" key="7">
    <source>
        <dbReference type="SAM" id="Phobius"/>
    </source>
</evidence>
<evidence type="ECO:0000256" key="5">
    <source>
        <dbReference type="ARBA" id="ARBA00023136"/>
    </source>
</evidence>
<gene>
    <name evidence="9" type="ORF">CRV08_05490</name>
</gene>
<comment type="subcellular location">
    <subcellularLocation>
        <location evidence="1">Cell membrane</location>
        <topology evidence="1">Multi-pass membrane protein</topology>
    </subcellularLocation>
</comment>
<dbReference type="GO" id="GO:0022857">
    <property type="term" value="F:transmembrane transporter activity"/>
    <property type="evidence" value="ECO:0007669"/>
    <property type="project" value="InterPro"/>
</dbReference>
<evidence type="ECO:0000256" key="3">
    <source>
        <dbReference type="ARBA" id="ARBA00022692"/>
    </source>
</evidence>
<evidence type="ECO:0000313" key="10">
    <source>
        <dbReference type="Proteomes" id="UP000290172"/>
    </source>
</evidence>
<comment type="similarity">
    <text evidence="6">Belongs to the ThrE exporter (TC 2.A.79) family.</text>
</comment>